<proteinExistence type="predicted"/>
<gene>
    <name evidence="1" type="ORF">GOP47_0004277</name>
</gene>
<evidence type="ECO:0000313" key="1">
    <source>
        <dbReference type="EMBL" id="KAI5081094.1"/>
    </source>
</evidence>
<dbReference type="Proteomes" id="UP000886520">
    <property type="component" value="Chromosome 4"/>
</dbReference>
<keyword evidence="2" id="KW-1185">Reference proteome</keyword>
<dbReference type="AlphaFoldDB" id="A0A9D4V7S7"/>
<comment type="caution">
    <text evidence="1">The sequence shown here is derived from an EMBL/GenBank/DDBJ whole genome shotgun (WGS) entry which is preliminary data.</text>
</comment>
<name>A0A9D4V7S7_ADICA</name>
<dbReference type="EMBL" id="JABFUD020000004">
    <property type="protein sequence ID" value="KAI5081094.1"/>
    <property type="molecule type" value="Genomic_DNA"/>
</dbReference>
<accession>A0A9D4V7S7</accession>
<evidence type="ECO:0000313" key="2">
    <source>
        <dbReference type="Proteomes" id="UP000886520"/>
    </source>
</evidence>
<protein>
    <submittedName>
        <fullName evidence="1">Uncharacterized protein</fullName>
    </submittedName>
</protein>
<organism evidence="1 2">
    <name type="scientific">Adiantum capillus-veneris</name>
    <name type="common">Maidenhair fern</name>
    <dbReference type="NCBI Taxonomy" id="13818"/>
    <lineage>
        <taxon>Eukaryota</taxon>
        <taxon>Viridiplantae</taxon>
        <taxon>Streptophyta</taxon>
        <taxon>Embryophyta</taxon>
        <taxon>Tracheophyta</taxon>
        <taxon>Polypodiopsida</taxon>
        <taxon>Polypodiidae</taxon>
        <taxon>Polypodiales</taxon>
        <taxon>Pteridineae</taxon>
        <taxon>Pteridaceae</taxon>
        <taxon>Vittarioideae</taxon>
        <taxon>Adiantum</taxon>
    </lineage>
</organism>
<reference evidence="1" key="1">
    <citation type="submission" date="2021-01" db="EMBL/GenBank/DDBJ databases">
        <title>Adiantum capillus-veneris genome.</title>
        <authorList>
            <person name="Fang Y."/>
            <person name="Liao Q."/>
        </authorList>
    </citation>
    <scope>NUCLEOTIDE SEQUENCE</scope>
    <source>
        <strain evidence="1">H3</strain>
        <tissue evidence="1">Leaf</tissue>
    </source>
</reference>
<sequence>MTVSAAIVDVTSMQEATPTPSGAPIVGDVCPRTSKKSYVREPPQRFRLKEDMENQNQRTNVPAARK</sequence>